<keyword evidence="1" id="KW-0472">Membrane</keyword>
<evidence type="ECO:0000256" key="1">
    <source>
        <dbReference type="SAM" id="Phobius"/>
    </source>
</evidence>
<sequence length="52" mass="6084">MILITILLGILAFLGLIIVTVLNSMLIVGIYYFFFKRARLYLDTEKELNEQF</sequence>
<keyword evidence="1" id="KW-0812">Transmembrane</keyword>
<keyword evidence="1" id="KW-1133">Transmembrane helix</keyword>
<evidence type="ECO:0000313" key="2">
    <source>
        <dbReference type="EMBL" id="MBX4336348.1"/>
    </source>
</evidence>
<protein>
    <submittedName>
        <fullName evidence="2">Uncharacterized protein</fullName>
    </submittedName>
</protein>
<dbReference type="EMBL" id="JAIFRO010000007">
    <property type="protein sequence ID" value="MBX4336348.1"/>
    <property type="molecule type" value="Genomic_DNA"/>
</dbReference>
<accession>A0ABS7I630</accession>
<gene>
    <name evidence="2" type="ORF">K3248_07075</name>
</gene>
<comment type="caution">
    <text evidence="2">The sequence shown here is derived from an EMBL/GenBank/DDBJ whole genome shotgun (WGS) entry which is preliminary data.</text>
</comment>
<feature type="transmembrane region" description="Helical" evidence="1">
    <location>
        <begin position="6"/>
        <end position="34"/>
    </location>
</feature>
<reference evidence="2 3" key="1">
    <citation type="submission" date="2021-08" db="EMBL/GenBank/DDBJ databases">
        <title>Bartonella raoulti 094 sp. nov.</title>
        <authorList>
            <person name="Zgheib R."/>
            <person name="Hammoud A."/>
        </authorList>
    </citation>
    <scope>NUCLEOTIDE SEQUENCE [LARGE SCALE GENOMIC DNA]</scope>
    <source>
        <strain evidence="2 3">094</strain>
    </source>
</reference>
<evidence type="ECO:0000313" key="3">
    <source>
        <dbReference type="Proteomes" id="UP000746918"/>
    </source>
</evidence>
<name>A0ABS7I630_9HYPH</name>
<organism evidence="2 3">
    <name type="scientific">Bartonella raoultii</name>
    <dbReference type="NCBI Taxonomy" id="1457020"/>
    <lineage>
        <taxon>Bacteria</taxon>
        <taxon>Pseudomonadati</taxon>
        <taxon>Pseudomonadota</taxon>
        <taxon>Alphaproteobacteria</taxon>
        <taxon>Hyphomicrobiales</taxon>
        <taxon>Bartonellaceae</taxon>
        <taxon>Bartonella</taxon>
    </lineage>
</organism>
<keyword evidence="3" id="KW-1185">Reference proteome</keyword>
<dbReference type="Proteomes" id="UP000746918">
    <property type="component" value="Unassembled WGS sequence"/>
</dbReference>
<dbReference type="RefSeq" id="WP_220717687.1">
    <property type="nucleotide sequence ID" value="NZ_JAIFRO010000007.1"/>
</dbReference>
<proteinExistence type="predicted"/>